<organism evidence="1 2">
    <name type="scientific">Diphasiastrum complanatum</name>
    <name type="common">Issler's clubmoss</name>
    <name type="synonym">Lycopodium complanatum</name>
    <dbReference type="NCBI Taxonomy" id="34168"/>
    <lineage>
        <taxon>Eukaryota</taxon>
        <taxon>Viridiplantae</taxon>
        <taxon>Streptophyta</taxon>
        <taxon>Embryophyta</taxon>
        <taxon>Tracheophyta</taxon>
        <taxon>Lycopodiopsida</taxon>
        <taxon>Lycopodiales</taxon>
        <taxon>Lycopodiaceae</taxon>
        <taxon>Lycopodioideae</taxon>
        <taxon>Diphasiastrum</taxon>
    </lineage>
</organism>
<gene>
    <name evidence="1" type="ORF">O6H91_07G003500</name>
</gene>
<proteinExistence type="predicted"/>
<dbReference type="EMBL" id="CM055098">
    <property type="protein sequence ID" value="KAJ7548234.1"/>
    <property type="molecule type" value="Genomic_DNA"/>
</dbReference>
<sequence length="446" mass="49255">MAGRIVIEEITTHRGQPQRSALLIAQDSRLYLHREAGGRTLATRKGLVSAFLPEGYPNSVTADYLPFQIWDTLQGLSTYIRSMLSTQALLSGIGVGASTATVVGATFQWFLRDFTGMLGGILFTLYQGSNLDSNAKQWRLAADFLNDIGMLMDLISPLFPRAFLTLLCIGSAARSVTGVASGATRAALTQHFACQKNAADISAKEGSQETAATLVGMLFGMLLARLTAGHTGAIWSAFLFLTAFHMYANYRAVRSLCLNSLNAERLLIVLNAHLKTHKVVDPMKVATKEQLLPHILAPLSMRRGTKNTEKAIVFGARISSLQLENGLENLLPIVLKKYQRELYLLIFQRKTIQVLLHKNSTPDDHLRAYTHAVLLGNSEFRSGSKFNSPSVEDLENECLSWMAEHYSSFISQLKLSGWATDRICVPSTTWRATWVDESSPLEMKLN</sequence>
<accession>A0ACC2D1T6</accession>
<comment type="caution">
    <text evidence="1">The sequence shown here is derived from an EMBL/GenBank/DDBJ whole genome shotgun (WGS) entry which is preliminary data.</text>
</comment>
<keyword evidence="2" id="KW-1185">Reference proteome</keyword>
<evidence type="ECO:0000313" key="2">
    <source>
        <dbReference type="Proteomes" id="UP001162992"/>
    </source>
</evidence>
<dbReference type="Proteomes" id="UP001162992">
    <property type="component" value="Chromosome 7"/>
</dbReference>
<reference evidence="2" key="1">
    <citation type="journal article" date="2024" name="Proc. Natl. Acad. Sci. U.S.A.">
        <title>Extraordinary preservation of gene collinearity over three hundred million years revealed in homosporous lycophytes.</title>
        <authorList>
            <person name="Li C."/>
            <person name="Wickell D."/>
            <person name="Kuo L.Y."/>
            <person name="Chen X."/>
            <person name="Nie B."/>
            <person name="Liao X."/>
            <person name="Peng D."/>
            <person name="Ji J."/>
            <person name="Jenkins J."/>
            <person name="Williams M."/>
            <person name="Shu S."/>
            <person name="Plott C."/>
            <person name="Barry K."/>
            <person name="Rajasekar S."/>
            <person name="Grimwood J."/>
            <person name="Han X."/>
            <person name="Sun S."/>
            <person name="Hou Z."/>
            <person name="He W."/>
            <person name="Dai G."/>
            <person name="Sun C."/>
            <person name="Schmutz J."/>
            <person name="Leebens-Mack J.H."/>
            <person name="Li F.W."/>
            <person name="Wang L."/>
        </authorList>
    </citation>
    <scope>NUCLEOTIDE SEQUENCE [LARGE SCALE GENOMIC DNA]</scope>
    <source>
        <strain evidence="2">cv. PW_Plant_1</strain>
    </source>
</reference>
<evidence type="ECO:0000313" key="1">
    <source>
        <dbReference type="EMBL" id="KAJ7548234.1"/>
    </source>
</evidence>
<protein>
    <submittedName>
        <fullName evidence="1">Uncharacterized protein</fullName>
    </submittedName>
</protein>
<name>A0ACC2D1T6_DIPCM</name>